<proteinExistence type="predicted"/>
<evidence type="ECO:0000313" key="3">
    <source>
        <dbReference type="EMBL" id="KAK5911693.1"/>
    </source>
</evidence>
<dbReference type="EMBL" id="JAURVH010001528">
    <property type="protein sequence ID" value="KAK5911693.1"/>
    <property type="molecule type" value="Genomic_DNA"/>
</dbReference>
<feature type="chain" id="PRO_5043011471" description="Secreted protein" evidence="2">
    <location>
        <begin position="21"/>
        <end position="93"/>
    </location>
</feature>
<evidence type="ECO:0000256" key="1">
    <source>
        <dbReference type="SAM" id="MobiDB-lite"/>
    </source>
</evidence>
<evidence type="ECO:0000256" key="2">
    <source>
        <dbReference type="SAM" id="SignalP"/>
    </source>
</evidence>
<dbReference type="AlphaFoldDB" id="A0AAN8HDM8"/>
<sequence>MTRSLFSLLVSCLLSDRRVTLESRGGLRASGGVSSPEGSHRPQTCVLASHFALTFPTLPLVSEESPSQRTLGSGEEPMTCGRDLDHKSITDQT</sequence>
<evidence type="ECO:0008006" key="5">
    <source>
        <dbReference type="Google" id="ProtNLM"/>
    </source>
</evidence>
<accession>A0AAN8HDM8</accession>
<name>A0AAN8HDM8_CHAGU</name>
<feature type="compositionally biased region" description="Basic and acidic residues" evidence="1">
    <location>
        <begin position="82"/>
        <end position="93"/>
    </location>
</feature>
<dbReference type="Proteomes" id="UP001331515">
    <property type="component" value="Unassembled WGS sequence"/>
</dbReference>
<organism evidence="3 4">
    <name type="scientific">Champsocephalus gunnari</name>
    <name type="common">Mackerel icefish</name>
    <dbReference type="NCBI Taxonomy" id="52237"/>
    <lineage>
        <taxon>Eukaryota</taxon>
        <taxon>Metazoa</taxon>
        <taxon>Chordata</taxon>
        <taxon>Craniata</taxon>
        <taxon>Vertebrata</taxon>
        <taxon>Euteleostomi</taxon>
        <taxon>Actinopterygii</taxon>
        <taxon>Neopterygii</taxon>
        <taxon>Teleostei</taxon>
        <taxon>Neoteleostei</taxon>
        <taxon>Acanthomorphata</taxon>
        <taxon>Eupercaria</taxon>
        <taxon>Perciformes</taxon>
        <taxon>Notothenioidei</taxon>
        <taxon>Channichthyidae</taxon>
        <taxon>Champsocephalus</taxon>
    </lineage>
</organism>
<keyword evidence="2" id="KW-0732">Signal</keyword>
<comment type="caution">
    <text evidence="3">The sequence shown here is derived from an EMBL/GenBank/DDBJ whole genome shotgun (WGS) entry which is preliminary data.</text>
</comment>
<gene>
    <name evidence="3" type="ORF">CgunFtcFv8_005845</name>
</gene>
<feature type="signal peptide" evidence="2">
    <location>
        <begin position="1"/>
        <end position="20"/>
    </location>
</feature>
<keyword evidence="4" id="KW-1185">Reference proteome</keyword>
<feature type="region of interest" description="Disordered" evidence="1">
    <location>
        <begin position="62"/>
        <end position="93"/>
    </location>
</feature>
<protein>
    <recommendedName>
        <fullName evidence="5">Secreted protein</fullName>
    </recommendedName>
</protein>
<reference evidence="3 4" key="1">
    <citation type="journal article" date="2023" name="Mol. Biol. Evol.">
        <title>Genomics of Secondarily Temperate Adaptation in the Only Non-Antarctic Icefish.</title>
        <authorList>
            <person name="Rivera-Colon A.G."/>
            <person name="Rayamajhi N."/>
            <person name="Minhas B.F."/>
            <person name="Madrigal G."/>
            <person name="Bilyk K.T."/>
            <person name="Yoon V."/>
            <person name="Hune M."/>
            <person name="Gregory S."/>
            <person name="Cheng C.H.C."/>
            <person name="Catchen J.M."/>
        </authorList>
    </citation>
    <scope>NUCLEOTIDE SEQUENCE [LARGE SCALE GENOMIC DNA]</scope>
    <source>
        <tissue evidence="3">White muscle</tissue>
    </source>
</reference>
<evidence type="ECO:0000313" key="4">
    <source>
        <dbReference type="Proteomes" id="UP001331515"/>
    </source>
</evidence>